<dbReference type="PANTHER" id="PTHR35272:SF4">
    <property type="entry name" value="THIOL:DISULFIDE INTERCHANGE PROTEIN DSBG"/>
    <property type="match status" value="1"/>
</dbReference>
<comment type="similarity">
    <text evidence="1">Belongs to the thioredoxin family. DsbC subfamily.</text>
</comment>
<dbReference type="NCBIfam" id="NF008657">
    <property type="entry name" value="PRK11657.1"/>
    <property type="match status" value="1"/>
</dbReference>
<protein>
    <recommendedName>
        <fullName evidence="1">Thiol:disulfide interchange protein</fullName>
    </recommendedName>
</protein>
<dbReference type="RefSeq" id="WP_110282813.1">
    <property type="nucleotide sequence ID" value="NZ_JAKVPY010000009.1"/>
</dbReference>
<dbReference type="InterPro" id="IPR033954">
    <property type="entry name" value="DiS-bond_Isoase_DsbC/G"/>
</dbReference>
<keyword evidence="4" id="KW-1185">Reference proteome</keyword>
<organism evidence="3 4">
    <name type="scientific">Halomonas flagellata</name>
    <dbReference type="NCBI Taxonomy" id="2920385"/>
    <lineage>
        <taxon>Bacteria</taxon>
        <taxon>Pseudomonadati</taxon>
        <taxon>Pseudomonadota</taxon>
        <taxon>Gammaproteobacteria</taxon>
        <taxon>Oceanospirillales</taxon>
        <taxon>Halomonadaceae</taxon>
        <taxon>Halomonas</taxon>
    </lineage>
</organism>
<evidence type="ECO:0000313" key="3">
    <source>
        <dbReference type="EMBL" id="MCH4563442.1"/>
    </source>
</evidence>
<comment type="function">
    <text evidence="1">Required for disulfide bond formation in some periplasmic proteins. Acts by transferring its disulfide bond to other proteins and is reduced in the process.</text>
</comment>
<feature type="chain" id="PRO_5044973036" description="Thiol:disulfide interchange protein" evidence="1">
    <location>
        <begin position="24"/>
        <end position="252"/>
    </location>
</feature>
<comment type="caution">
    <text evidence="3">The sequence shown here is derived from an EMBL/GenBank/DDBJ whole genome shotgun (WGS) entry which is preliminary data.</text>
</comment>
<evidence type="ECO:0000259" key="2">
    <source>
        <dbReference type="Pfam" id="PF13098"/>
    </source>
</evidence>
<keyword evidence="1" id="KW-0574">Periplasm</keyword>
<name>A0ABS9RUF7_9GAMM</name>
<keyword evidence="1" id="KW-0676">Redox-active center</keyword>
<comment type="subcellular location">
    <subcellularLocation>
        <location evidence="1">Periplasm</location>
    </subcellularLocation>
</comment>
<dbReference type="InterPro" id="IPR012336">
    <property type="entry name" value="Thioredoxin-like_fold"/>
</dbReference>
<dbReference type="InterPro" id="IPR009094">
    <property type="entry name" value="DiS-bond_isomerase_DsbC/G_N_sf"/>
</dbReference>
<dbReference type="InterPro" id="IPR036249">
    <property type="entry name" value="Thioredoxin-like_sf"/>
</dbReference>
<evidence type="ECO:0000313" key="4">
    <source>
        <dbReference type="Proteomes" id="UP001202117"/>
    </source>
</evidence>
<dbReference type="Gene3D" id="3.10.450.70">
    <property type="entry name" value="Disulphide bond isomerase, DsbC/G, N-terminal"/>
    <property type="match status" value="1"/>
</dbReference>
<gene>
    <name evidence="3" type="primary">dsbG</name>
    <name evidence="3" type="ORF">MKP05_09900</name>
</gene>
<proteinExistence type="inferred from homology"/>
<dbReference type="Gene3D" id="3.40.30.10">
    <property type="entry name" value="Glutaredoxin"/>
    <property type="match status" value="1"/>
</dbReference>
<dbReference type="SUPFAM" id="SSF52833">
    <property type="entry name" value="Thioredoxin-like"/>
    <property type="match status" value="1"/>
</dbReference>
<dbReference type="GO" id="GO:0016491">
    <property type="term" value="F:oxidoreductase activity"/>
    <property type="evidence" value="ECO:0007669"/>
    <property type="project" value="UniProtKB-KW"/>
</dbReference>
<feature type="signal peptide" evidence="1">
    <location>
        <begin position="1"/>
        <end position="23"/>
    </location>
</feature>
<dbReference type="SUPFAM" id="SSF54423">
    <property type="entry name" value="DsbC/DsbG N-terminal domain-like"/>
    <property type="match status" value="1"/>
</dbReference>
<dbReference type="EMBL" id="JAKVPY010000009">
    <property type="protein sequence ID" value="MCH4563442.1"/>
    <property type="molecule type" value="Genomic_DNA"/>
</dbReference>
<dbReference type="Pfam" id="PF13098">
    <property type="entry name" value="Thioredoxin_2"/>
    <property type="match status" value="1"/>
</dbReference>
<evidence type="ECO:0000256" key="1">
    <source>
        <dbReference type="RuleBase" id="RU364038"/>
    </source>
</evidence>
<dbReference type="PANTHER" id="PTHR35272">
    <property type="entry name" value="THIOL:DISULFIDE INTERCHANGE PROTEIN DSBC-RELATED"/>
    <property type="match status" value="1"/>
</dbReference>
<dbReference type="Proteomes" id="UP001202117">
    <property type="component" value="Unassembled WGS sequence"/>
</dbReference>
<sequence length="252" mass="27082">MRSLPLAFRAGLLVFAAAAPVLADDHWPAPVQALADQGLTIHAEFSAPGGLTGYAASAQGRELAVYVTADGEHAVVGTLVDAEGNDLSSAPLDEHVRAAQTAELWKRLENSHWILDGDPDAQRVVYTFTDPNCPFCRQLWKEVRPWVEAGEVQLRHIMVGVLGQDSPAKAAALLGADDPASALHEHESGESIAPSAQPREIEEQVYDNNQLFEELGLIATPTTMARDGDRLIRTQGMPDDEHLLELMGGAAP</sequence>
<accession>A0ABS9RUF7</accession>
<reference evidence="3 4" key="1">
    <citation type="submission" date="2022-02" db="EMBL/GenBank/DDBJ databases">
        <title>Halomonas fukangensis sp. nov., a halophilic bacterium isolated from a bulk soil of Kalidium foliatum at Fukang.</title>
        <authorList>
            <person name="Huang Y."/>
        </authorList>
    </citation>
    <scope>NUCLEOTIDE SEQUENCE [LARGE SCALE GENOMIC DNA]</scope>
    <source>
        <strain evidence="3 4">EGI 63088</strain>
    </source>
</reference>
<keyword evidence="1" id="KW-0732">Signal</keyword>
<feature type="domain" description="Thioredoxin-like fold" evidence="2">
    <location>
        <begin position="121"/>
        <end position="245"/>
    </location>
</feature>
<keyword evidence="3" id="KW-0560">Oxidoreductase</keyword>
<dbReference type="InterPro" id="IPR051470">
    <property type="entry name" value="Thiol:disulfide_interchange"/>
</dbReference>
<dbReference type="CDD" id="cd03020">
    <property type="entry name" value="DsbA_DsbC_DsbG"/>
    <property type="match status" value="1"/>
</dbReference>